<protein>
    <submittedName>
        <fullName evidence="2">Uncharacterized membrane protein</fullName>
    </submittedName>
</protein>
<proteinExistence type="predicted"/>
<feature type="transmembrane region" description="Helical" evidence="1">
    <location>
        <begin position="158"/>
        <end position="179"/>
    </location>
</feature>
<dbReference type="Proteomes" id="UP000198500">
    <property type="component" value="Unassembled WGS sequence"/>
</dbReference>
<sequence>MTVSASLQQMLSSPKTILLTLLALSWPMAVVALTPHAGAWLPLVIMALLVWWRLSRERRHWGLVLMFVAAMLALSGHASIGIRAWPILVNASLLGMFAWTLRCPPSLIERLARRQEPDLSEHGVRYTRRVTQVWCLFFAGNGLISLWTALYADLATWAVYNGGIAYGLCALLFVIEWCVRQRVREKSSDAFSRKDDGYHD</sequence>
<evidence type="ECO:0000313" key="2">
    <source>
        <dbReference type="EMBL" id="SDW27122.1"/>
    </source>
</evidence>
<organism evidence="2 3">
    <name type="scientific">Aidingimonas halophila</name>
    <dbReference type="NCBI Taxonomy" id="574349"/>
    <lineage>
        <taxon>Bacteria</taxon>
        <taxon>Pseudomonadati</taxon>
        <taxon>Pseudomonadota</taxon>
        <taxon>Gammaproteobacteria</taxon>
        <taxon>Oceanospirillales</taxon>
        <taxon>Halomonadaceae</taxon>
        <taxon>Aidingimonas</taxon>
    </lineage>
</organism>
<accession>A0A1H2S646</accession>
<evidence type="ECO:0000313" key="3">
    <source>
        <dbReference type="Proteomes" id="UP000198500"/>
    </source>
</evidence>
<evidence type="ECO:0000256" key="1">
    <source>
        <dbReference type="SAM" id="Phobius"/>
    </source>
</evidence>
<feature type="transmembrane region" description="Helical" evidence="1">
    <location>
        <begin position="39"/>
        <end position="54"/>
    </location>
</feature>
<feature type="transmembrane region" description="Helical" evidence="1">
    <location>
        <begin position="61"/>
        <end position="78"/>
    </location>
</feature>
<reference evidence="2 3" key="1">
    <citation type="submission" date="2016-10" db="EMBL/GenBank/DDBJ databases">
        <authorList>
            <person name="de Groot N.N."/>
        </authorList>
    </citation>
    <scope>NUCLEOTIDE SEQUENCE [LARGE SCALE GENOMIC DNA]</scope>
    <source>
        <strain evidence="2 3">DSM 19219</strain>
    </source>
</reference>
<keyword evidence="1" id="KW-0472">Membrane</keyword>
<dbReference type="RefSeq" id="WP_229806335.1">
    <property type="nucleotide sequence ID" value="NZ_BMXH01000001.1"/>
</dbReference>
<keyword evidence="3" id="KW-1185">Reference proteome</keyword>
<dbReference type="STRING" id="574349.SAMN05443545_101483"/>
<name>A0A1H2S646_9GAMM</name>
<feature type="transmembrane region" description="Helical" evidence="1">
    <location>
        <begin position="133"/>
        <end position="152"/>
    </location>
</feature>
<keyword evidence="1" id="KW-1133">Transmembrane helix</keyword>
<keyword evidence="1" id="KW-0812">Transmembrane</keyword>
<dbReference type="EMBL" id="FNNI01000001">
    <property type="protein sequence ID" value="SDW27122.1"/>
    <property type="molecule type" value="Genomic_DNA"/>
</dbReference>
<gene>
    <name evidence="2" type="ORF">SAMN05443545_101483</name>
</gene>
<feature type="transmembrane region" description="Helical" evidence="1">
    <location>
        <begin position="84"/>
        <end position="101"/>
    </location>
</feature>
<dbReference type="AlphaFoldDB" id="A0A1H2S646"/>